<dbReference type="Gene3D" id="3.40.1390.20">
    <property type="entry name" value="HprK N-terminal domain-like"/>
    <property type="match status" value="1"/>
</dbReference>
<accession>F8F296</accession>
<evidence type="ECO:0000256" key="1">
    <source>
        <dbReference type="ARBA" id="ARBA00011643"/>
    </source>
</evidence>
<dbReference type="Proteomes" id="UP000000503">
    <property type="component" value="Chromosome"/>
</dbReference>
<dbReference type="STRING" id="744872.Spica_2782"/>
<keyword evidence="3" id="KW-1185">Reference proteome</keyword>
<evidence type="ECO:0000313" key="3">
    <source>
        <dbReference type="Proteomes" id="UP000000503"/>
    </source>
</evidence>
<protein>
    <recommendedName>
        <fullName evidence="4">DRTGG domain-containing protein</fullName>
    </recommendedName>
</protein>
<dbReference type="EMBL" id="CP002868">
    <property type="protein sequence ID" value="AEJ20878.1"/>
    <property type="molecule type" value="Genomic_DNA"/>
</dbReference>
<reference evidence="3" key="1">
    <citation type="journal article" date="2013" name="Stand. Genomic Sci.">
        <title>Genome sequence of the thermophilic fresh-water bacterium Spirochaeta caldaria type strain (H1(T)), reclassification of Spirochaeta caldaria, Spirochaeta stenostrepta, and Spirochaeta zuelzerae in the genus Treponema as Treponema caldaria comb. nov., Treponema stenostrepta comb. nov., and Treponema zuelzerae comb. nov., and emendation of the genus Treponema.</title>
        <authorList>
            <person name="Abt B."/>
            <person name="Goker M."/>
            <person name="Scheuner C."/>
            <person name="Han C."/>
            <person name="Lu M."/>
            <person name="Misra M."/>
            <person name="Lapidus A."/>
            <person name="Nolan M."/>
            <person name="Lucas S."/>
            <person name="Hammon N."/>
            <person name="Deshpande S."/>
            <person name="Cheng J.F."/>
            <person name="Tapia R."/>
            <person name="Goodwin L.A."/>
            <person name="Pitluck S."/>
            <person name="Liolios K."/>
            <person name="Pagani I."/>
            <person name="Ivanova N."/>
            <person name="Mavromatis K."/>
            <person name="Mikhailova N."/>
            <person name="Huntemann M."/>
            <person name="Pati A."/>
            <person name="Chen A."/>
            <person name="Palaniappan K."/>
            <person name="Land M."/>
            <person name="Hauser L."/>
            <person name="Jeffries C.D."/>
            <person name="Rohde M."/>
            <person name="Spring S."/>
            <person name="Gronow S."/>
            <person name="Detter J.C."/>
            <person name="Bristow J."/>
            <person name="Eisen J.A."/>
            <person name="Markowitz V."/>
            <person name="Hugenholtz P."/>
            <person name="Kyrpides N.C."/>
            <person name="Woyke T."/>
            <person name="Klenk H.P."/>
        </authorList>
    </citation>
    <scope>NUCLEOTIDE SEQUENCE</scope>
    <source>
        <strain evidence="3">ATCC 51460 / DSM 7334 / H1</strain>
    </source>
</reference>
<dbReference type="HOGENOM" id="CLU_140224_1_0_12"/>
<dbReference type="RefSeq" id="WP_013970156.1">
    <property type="nucleotide sequence ID" value="NC_015732.1"/>
</dbReference>
<evidence type="ECO:0000313" key="2">
    <source>
        <dbReference type="EMBL" id="AEJ20878.1"/>
    </source>
</evidence>
<gene>
    <name evidence="2" type="ordered locus">Spica_2782</name>
</gene>
<sequence length="111" mass="11986">MKISDVIKTLSCEVVQDRFEDTDLEGAYTSDLLSDVMANAKAAGALITIQAHKNTVAVATLVNITLIIICNSRPVPEDMIEAAREEGVAIVRTAENQFITSGRLFTLLGYA</sequence>
<dbReference type="InterPro" id="IPR028979">
    <property type="entry name" value="Ser_kin/Pase_Hpr-like_N_sf"/>
</dbReference>
<dbReference type="KEGG" id="scd:Spica_2782"/>
<comment type="subunit">
    <text evidence="1">Homohexamer.</text>
</comment>
<dbReference type="OrthoDB" id="9800356at2"/>
<dbReference type="SUPFAM" id="SSF75138">
    <property type="entry name" value="HprK N-terminal domain-like"/>
    <property type="match status" value="1"/>
</dbReference>
<evidence type="ECO:0008006" key="4">
    <source>
        <dbReference type="Google" id="ProtNLM"/>
    </source>
</evidence>
<proteinExistence type="predicted"/>
<dbReference type="eggNOG" id="COG4109">
    <property type="taxonomic scope" value="Bacteria"/>
</dbReference>
<organism evidence="2 3">
    <name type="scientific">Gracilinema caldarium (strain ATCC 51460 / DSM 7334 / H1)</name>
    <name type="common">Treponema caldarium</name>
    <dbReference type="NCBI Taxonomy" id="744872"/>
    <lineage>
        <taxon>Bacteria</taxon>
        <taxon>Pseudomonadati</taxon>
        <taxon>Spirochaetota</taxon>
        <taxon>Spirochaetia</taxon>
        <taxon>Spirochaetales</taxon>
        <taxon>Breznakiellaceae</taxon>
        <taxon>Gracilinema</taxon>
    </lineage>
</organism>
<dbReference type="AlphaFoldDB" id="F8F296"/>
<name>F8F296_GRAC1</name>